<dbReference type="NCBIfam" id="TIGR02937">
    <property type="entry name" value="sigma70-ECF"/>
    <property type="match status" value="1"/>
</dbReference>
<comment type="similarity">
    <text evidence="1">Belongs to the sigma-70 factor family. ECF subfamily.</text>
</comment>
<evidence type="ECO:0000256" key="1">
    <source>
        <dbReference type="ARBA" id="ARBA00010641"/>
    </source>
</evidence>
<sequence length="170" mass="19703">MSSQELNHQQLNDLYTENQGWLRGWLHNRLGCSHRASDLLHDTFMRILARDELLELQKPKAYLMAITKRVLVDHWRREKVEQAYLDALAAMPESYVQAPEEQQILLETLIEIDALLDGLPVVVKRTFLYAQLDGMKQQEIAEKLNISISTVKRHLVRAAGQCYFALEMEA</sequence>
<dbReference type="InterPro" id="IPR013249">
    <property type="entry name" value="RNA_pol_sigma70_r4_t2"/>
</dbReference>
<proteinExistence type="inferred from homology"/>
<dbReference type="InterPro" id="IPR036388">
    <property type="entry name" value="WH-like_DNA-bd_sf"/>
</dbReference>
<dbReference type="Pfam" id="PF08281">
    <property type="entry name" value="Sigma70_r4_2"/>
    <property type="match status" value="1"/>
</dbReference>
<evidence type="ECO:0000313" key="7">
    <source>
        <dbReference type="EMBL" id="MFC3151042.1"/>
    </source>
</evidence>
<dbReference type="InterPro" id="IPR013324">
    <property type="entry name" value="RNA_pol_sigma_r3/r4-like"/>
</dbReference>
<accession>A0ABV7HH67</accession>
<dbReference type="InterPro" id="IPR013325">
    <property type="entry name" value="RNA_pol_sigma_r2"/>
</dbReference>
<dbReference type="InterPro" id="IPR039425">
    <property type="entry name" value="RNA_pol_sigma-70-like"/>
</dbReference>
<evidence type="ECO:0000259" key="6">
    <source>
        <dbReference type="Pfam" id="PF08281"/>
    </source>
</evidence>
<dbReference type="Gene3D" id="1.10.1740.10">
    <property type="match status" value="1"/>
</dbReference>
<dbReference type="InterPro" id="IPR014284">
    <property type="entry name" value="RNA_pol_sigma-70_dom"/>
</dbReference>
<dbReference type="PANTHER" id="PTHR43133">
    <property type="entry name" value="RNA POLYMERASE ECF-TYPE SIGMA FACTO"/>
    <property type="match status" value="1"/>
</dbReference>
<dbReference type="InterPro" id="IPR007627">
    <property type="entry name" value="RNA_pol_sigma70_r2"/>
</dbReference>
<keyword evidence="2" id="KW-0805">Transcription regulation</keyword>
<keyword evidence="3" id="KW-0731">Sigma factor</keyword>
<name>A0ABV7HH67_9GAMM</name>
<keyword evidence="4" id="KW-0804">Transcription</keyword>
<dbReference type="NCBIfam" id="NF009180">
    <property type="entry name" value="PRK12528.1"/>
    <property type="match status" value="1"/>
</dbReference>
<reference evidence="8" key="1">
    <citation type="journal article" date="2019" name="Int. J. Syst. Evol. Microbiol.">
        <title>The Global Catalogue of Microorganisms (GCM) 10K type strain sequencing project: providing services to taxonomists for standard genome sequencing and annotation.</title>
        <authorList>
            <consortium name="The Broad Institute Genomics Platform"/>
            <consortium name="The Broad Institute Genome Sequencing Center for Infectious Disease"/>
            <person name="Wu L."/>
            <person name="Ma J."/>
        </authorList>
    </citation>
    <scope>NUCLEOTIDE SEQUENCE [LARGE SCALE GENOMIC DNA]</scope>
    <source>
        <strain evidence="8">KCTC 52438</strain>
    </source>
</reference>
<dbReference type="PANTHER" id="PTHR43133:SF63">
    <property type="entry name" value="RNA POLYMERASE SIGMA FACTOR FECI-RELATED"/>
    <property type="match status" value="1"/>
</dbReference>
<dbReference type="Proteomes" id="UP001595476">
    <property type="component" value="Unassembled WGS sequence"/>
</dbReference>
<evidence type="ECO:0000313" key="8">
    <source>
        <dbReference type="Proteomes" id="UP001595476"/>
    </source>
</evidence>
<dbReference type="SUPFAM" id="SSF88946">
    <property type="entry name" value="Sigma2 domain of RNA polymerase sigma factors"/>
    <property type="match status" value="1"/>
</dbReference>
<dbReference type="RefSeq" id="WP_386719077.1">
    <property type="nucleotide sequence ID" value="NZ_JBHRSZ010000004.1"/>
</dbReference>
<feature type="domain" description="RNA polymerase sigma-70 region 2" evidence="5">
    <location>
        <begin position="14"/>
        <end position="79"/>
    </location>
</feature>
<comment type="caution">
    <text evidence="7">The sequence shown here is derived from an EMBL/GenBank/DDBJ whole genome shotgun (WGS) entry which is preliminary data.</text>
</comment>
<dbReference type="EMBL" id="JBHRSZ010000004">
    <property type="protein sequence ID" value="MFC3151042.1"/>
    <property type="molecule type" value="Genomic_DNA"/>
</dbReference>
<evidence type="ECO:0000256" key="4">
    <source>
        <dbReference type="ARBA" id="ARBA00023163"/>
    </source>
</evidence>
<dbReference type="SUPFAM" id="SSF88659">
    <property type="entry name" value="Sigma3 and sigma4 domains of RNA polymerase sigma factors"/>
    <property type="match status" value="1"/>
</dbReference>
<feature type="domain" description="RNA polymerase sigma factor 70 region 4 type 2" evidence="6">
    <location>
        <begin position="111"/>
        <end position="159"/>
    </location>
</feature>
<evidence type="ECO:0000256" key="3">
    <source>
        <dbReference type="ARBA" id="ARBA00023082"/>
    </source>
</evidence>
<keyword evidence="8" id="KW-1185">Reference proteome</keyword>
<evidence type="ECO:0000259" key="5">
    <source>
        <dbReference type="Pfam" id="PF04542"/>
    </source>
</evidence>
<gene>
    <name evidence="7" type="ORF">ACFOEK_08385</name>
</gene>
<organism evidence="7 8">
    <name type="scientific">Litoribrevibacter euphylliae</name>
    <dbReference type="NCBI Taxonomy" id="1834034"/>
    <lineage>
        <taxon>Bacteria</taxon>
        <taxon>Pseudomonadati</taxon>
        <taxon>Pseudomonadota</taxon>
        <taxon>Gammaproteobacteria</taxon>
        <taxon>Oceanospirillales</taxon>
        <taxon>Oceanospirillaceae</taxon>
        <taxon>Litoribrevibacter</taxon>
    </lineage>
</organism>
<evidence type="ECO:0000256" key="2">
    <source>
        <dbReference type="ARBA" id="ARBA00023015"/>
    </source>
</evidence>
<dbReference type="Pfam" id="PF04542">
    <property type="entry name" value="Sigma70_r2"/>
    <property type="match status" value="1"/>
</dbReference>
<dbReference type="Gene3D" id="1.10.10.10">
    <property type="entry name" value="Winged helix-like DNA-binding domain superfamily/Winged helix DNA-binding domain"/>
    <property type="match status" value="1"/>
</dbReference>
<protein>
    <submittedName>
        <fullName evidence="7">Sigma-70 family RNA polymerase sigma factor</fullName>
    </submittedName>
</protein>